<keyword evidence="2 4" id="KW-0808">Transferase</keyword>
<feature type="compositionally biased region" description="Basic and acidic residues" evidence="3">
    <location>
        <begin position="71"/>
        <end position="82"/>
    </location>
</feature>
<dbReference type="OrthoDB" id="514248at2759"/>
<evidence type="ECO:0000313" key="4">
    <source>
        <dbReference type="EMBL" id="KJE91873.1"/>
    </source>
</evidence>
<dbReference type="CDD" id="cd02440">
    <property type="entry name" value="AdoMet_MTases"/>
    <property type="match status" value="1"/>
</dbReference>
<proteinExistence type="predicted"/>
<protein>
    <submittedName>
        <fullName evidence="4">Methyltransferase 10 domain-containing protein</fullName>
    </submittedName>
</protein>
<dbReference type="PANTHER" id="PTHR13393">
    <property type="entry name" value="SAM-DEPENDENT METHYLTRANSFERASE"/>
    <property type="match status" value="1"/>
</dbReference>
<dbReference type="InterPro" id="IPR010286">
    <property type="entry name" value="METTL16/RlmF"/>
</dbReference>
<keyword evidence="1 4" id="KW-0489">Methyltransferase</keyword>
<feature type="compositionally biased region" description="Acidic residues" evidence="3">
    <location>
        <begin position="46"/>
        <end position="70"/>
    </location>
</feature>
<dbReference type="PhylomeDB" id="A0A0D2WNC2"/>
<gene>
    <name evidence="4" type="ORF">CAOG_002940</name>
</gene>
<dbReference type="PANTHER" id="PTHR13393:SF0">
    <property type="entry name" value="RNA N6-ADENOSINE-METHYLTRANSFERASE METTL16"/>
    <property type="match status" value="1"/>
</dbReference>
<dbReference type="AlphaFoldDB" id="A0A0D2WNC2"/>
<accession>A0A0D2WNC2</accession>
<feature type="region of interest" description="Disordered" evidence="3">
    <location>
        <begin position="195"/>
        <end position="230"/>
    </location>
</feature>
<dbReference type="STRING" id="595528.A0A0D2WNC2"/>
<dbReference type="Pfam" id="PF05971">
    <property type="entry name" value="Methyltransf_10"/>
    <property type="match status" value="1"/>
</dbReference>
<dbReference type="EMBL" id="KE346363">
    <property type="protein sequence ID" value="KJE91873.1"/>
    <property type="molecule type" value="Genomic_DNA"/>
</dbReference>
<organism evidence="4 5">
    <name type="scientific">Capsaspora owczarzaki (strain ATCC 30864)</name>
    <dbReference type="NCBI Taxonomy" id="595528"/>
    <lineage>
        <taxon>Eukaryota</taxon>
        <taxon>Filasterea</taxon>
        <taxon>Capsaspora</taxon>
    </lineage>
</organism>
<dbReference type="GO" id="GO:0070475">
    <property type="term" value="P:rRNA base methylation"/>
    <property type="evidence" value="ECO:0007669"/>
    <property type="project" value="TreeGrafter"/>
</dbReference>
<feature type="compositionally biased region" description="Polar residues" evidence="3">
    <location>
        <begin position="615"/>
        <end position="624"/>
    </location>
</feature>
<feature type="region of interest" description="Disordered" evidence="3">
    <location>
        <begin position="1"/>
        <end position="153"/>
    </location>
</feature>
<feature type="compositionally biased region" description="Polar residues" evidence="3">
    <location>
        <begin position="1"/>
        <end position="10"/>
    </location>
</feature>
<dbReference type="GO" id="GO:0008168">
    <property type="term" value="F:methyltransferase activity"/>
    <property type="evidence" value="ECO:0007669"/>
    <property type="project" value="UniProtKB-KW"/>
</dbReference>
<feature type="region of interest" description="Disordered" evidence="3">
    <location>
        <begin position="601"/>
        <end position="628"/>
    </location>
</feature>
<dbReference type="InParanoid" id="A0A0D2WNC2"/>
<feature type="region of interest" description="Disordered" evidence="3">
    <location>
        <begin position="399"/>
        <end position="422"/>
    </location>
</feature>
<dbReference type="Proteomes" id="UP000008743">
    <property type="component" value="Unassembled WGS sequence"/>
</dbReference>
<dbReference type="Gene3D" id="3.40.50.150">
    <property type="entry name" value="Vaccinia Virus protein VP39"/>
    <property type="match status" value="1"/>
</dbReference>
<sequence length="705" mass="77892">MKRSAQTSFFSADARKKPRQDDKDDDPLSLSAWNVDRSADDYLVPSDEDEDEDEEDEDEDHDHDDGEDQDQDHRDHELHPDATAKATSKSDQTVVGGSASSKQKGLPKASVTASEMTRAVNKYLRDQRSRALQPASQHAAEGASKSNPHQPATDILGMPFAPPHRRNVYIASPPNFSQLAEAYAPLRAFLRANNAPAPKQPADNEPPSDQQAEAPGLDTHSPVDNKSPEMTLDFSQPRAVAALSQAILHADFKLTVQIPDGTLVPTVPSRLNYILWIESLVTLHRRATTKRQKDSHGEATKQPVSGIDIGTGATCIYPLMATSLFPDWSFVATDINPDSLQHAKQNVAANEAVAARIRLLQQQPEDELLHGALGEAGTCDFVMCNPPFYETLDHVPFANSESTTAPASRNNDEPGPPRRRVRPQTKLAAAALITETVTSGGEVEFVRQLIKESEALQTRITWYTSLLGHKSSLVTLFKELHGRTDIAVTWTELRQGRTIRWVIAWTYLLHPRILLQIGDPRVMVHHEYTVPAESLDTVATSLVGALREVNLEAEVYPPLGIALHDFARRLETPSPAHQFRTVFVRPCVEGWTHDRQRRRAMQRLAREQGEAGASSVVSQPPTETHPSRLDDFSCLPASPLLTAAWRIGTSFAGTGGVQVHYFVRQVRNRASANTLHLFAQTRLQRAFPVAQPAPTSEQRTSKTSD</sequence>
<keyword evidence="5" id="KW-1185">Reference proteome</keyword>
<dbReference type="RefSeq" id="XP_004363779.1">
    <property type="nucleotide sequence ID" value="XM_004363722.2"/>
</dbReference>
<name>A0A0D2WNC2_CAPO3</name>
<dbReference type="eggNOG" id="KOG2912">
    <property type="taxonomic scope" value="Eukaryota"/>
</dbReference>
<evidence type="ECO:0000256" key="1">
    <source>
        <dbReference type="ARBA" id="ARBA00022603"/>
    </source>
</evidence>
<feature type="compositionally biased region" description="Basic and acidic residues" evidence="3">
    <location>
        <begin position="13"/>
        <end position="22"/>
    </location>
</feature>
<feature type="compositionally biased region" description="Polar residues" evidence="3">
    <location>
        <begin position="85"/>
        <end position="103"/>
    </location>
</feature>
<reference evidence="5" key="1">
    <citation type="submission" date="2011-02" db="EMBL/GenBank/DDBJ databases">
        <title>The Genome Sequence of Capsaspora owczarzaki ATCC 30864.</title>
        <authorList>
            <person name="Russ C."/>
            <person name="Cuomo C."/>
            <person name="Burger G."/>
            <person name="Gray M.W."/>
            <person name="Holland P.W.H."/>
            <person name="King N."/>
            <person name="Lang F.B.F."/>
            <person name="Roger A.J."/>
            <person name="Ruiz-Trillo I."/>
            <person name="Young S.K."/>
            <person name="Zeng Q."/>
            <person name="Gargeya S."/>
            <person name="Alvarado L."/>
            <person name="Berlin A."/>
            <person name="Chapman S.B."/>
            <person name="Chen Z."/>
            <person name="Freedman E."/>
            <person name="Gellesch M."/>
            <person name="Goldberg J."/>
            <person name="Griggs A."/>
            <person name="Gujja S."/>
            <person name="Heilman E."/>
            <person name="Heiman D."/>
            <person name="Howarth C."/>
            <person name="Mehta T."/>
            <person name="Neiman D."/>
            <person name="Pearson M."/>
            <person name="Roberts A."/>
            <person name="Saif S."/>
            <person name="Shea T."/>
            <person name="Shenoy N."/>
            <person name="Sisk P."/>
            <person name="Stolte C."/>
            <person name="Sykes S."/>
            <person name="White J."/>
            <person name="Yandava C."/>
            <person name="Haas B."/>
            <person name="Nusbaum C."/>
            <person name="Birren B."/>
        </authorList>
    </citation>
    <scope>NUCLEOTIDE SEQUENCE</scope>
    <source>
        <strain evidence="5">ATCC 30864</strain>
    </source>
</reference>
<evidence type="ECO:0000256" key="2">
    <source>
        <dbReference type="ARBA" id="ARBA00022679"/>
    </source>
</evidence>
<dbReference type="InterPro" id="IPR029063">
    <property type="entry name" value="SAM-dependent_MTases_sf"/>
</dbReference>
<dbReference type="GO" id="GO:0005634">
    <property type="term" value="C:nucleus"/>
    <property type="evidence" value="ECO:0007669"/>
    <property type="project" value="TreeGrafter"/>
</dbReference>
<dbReference type="SUPFAM" id="SSF53335">
    <property type="entry name" value="S-adenosyl-L-methionine-dependent methyltransferases"/>
    <property type="match status" value="1"/>
</dbReference>
<evidence type="ECO:0000313" key="5">
    <source>
        <dbReference type="Proteomes" id="UP000008743"/>
    </source>
</evidence>
<evidence type="ECO:0000256" key="3">
    <source>
        <dbReference type="SAM" id="MobiDB-lite"/>
    </source>
</evidence>
<feature type="compositionally biased region" description="Polar residues" evidence="3">
    <location>
        <begin position="399"/>
        <end position="409"/>
    </location>
</feature>